<comment type="caution">
    <text evidence="1">The sequence shown here is derived from an EMBL/GenBank/DDBJ whole genome shotgun (WGS) entry which is preliminary data.</text>
</comment>
<reference evidence="1 2" key="1">
    <citation type="submission" date="2020-08" db="EMBL/GenBank/DDBJ databases">
        <title>Description of Xenorhabdus lircayensis sp. nov., the symbiotic bacterium associated with the entomopathogenic nematode Steirnernema unicornum.</title>
        <authorList>
            <person name="Castaneda-Alvarez C."/>
            <person name="Prodan S."/>
            <person name="Zamorano A."/>
            <person name="San-Blas E."/>
            <person name="Aballay E."/>
        </authorList>
    </citation>
    <scope>NUCLEOTIDE SEQUENCE [LARGE SCALE GENOMIC DNA]</scope>
    <source>
        <strain evidence="1 2">VLS</strain>
    </source>
</reference>
<dbReference type="PANTHER" id="PTHR33258">
    <property type="entry name" value="TRANSPOSASE INSL FOR INSERTION SEQUENCE ELEMENT IS186A-RELATED"/>
    <property type="match status" value="1"/>
</dbReference>
<accession>A0ABS0U8P6</accession>
<evidence type="ECO:0000313" key="2">
    <source>
        <dbReference type="Proteomes" id="UP000696184"/>
    </source>
</evidence>
<organism evidence="1 2">
    <name type="scientific">Xenorhabdus lircayensis</name>
    <dbReference type="NCBI Taxonomy" id="2763499"/>
    <lineage>
        <taxon>Bacteria</taxon>
        <taxon>Pseudomonadati</taxon>
        <taxon>Pseudomonadota</taxon>
        <taxon>Gammaproteobacteria</taxon>
        <taxon>Enterobacterales</taxon>
        <taxon>Morganellaceae</taxon>
        <taxon>Xenorhabdus</taxon>
    </lineage>
</organism>
<dbReference type="PANTHER" id="PTHR33258:SF1">
    <property type="entry name" value="TRANSPOSASE INSL FOR INSERTION SEQUENCE ELEMENT IS186A-RELATED"/>
    <property type="match status" value="1"/>
</dbReference>
<keyword evidence="2" id="KW-1185">Reference proteome</keyword>
<evidence type="ECO:0008006" key="3">
    <source>
        <dbReference type="Google" id="ProtNLM"/>
    </source>
</evidence>
<gene>
    <name evidence="1" type="ORF">H8A87_14545</name>
</gene>
<evidence type="ECO:0000313" key="1">
    <source>
        <dbReference type="EMBL" id="MBI6549894.1"/>
    </source>
</evidence>
<dbReference type="EMBL" id="JACOII010000049">
    <property type="protein sequence ID" value="MBI6549894.1"/>
    <property type="molecule type" value="Genomic_DNA"/>
</dbReference>
<dbReference type="RefSeq" id="WP_198690664.1">
    <property type="nucleotide sequence ID" value="NZ_CAWPUD010000048.1"/>
</dbReference>
<dbReference type="InterPro" id="IPR012337">
    <property type="entry name" value="RNaseH-like_sf"/>
</dbReference>
<sequence length="140" mass="16719">MLELTCRREGFEFRIIRRWMAEERHYCLWLTNLSATEFTAGDIMVVYRCRWQGGLLFKELKSHTNLQGFAARQKSLIENLIWLSLLGLLFRRSLARRLLPIVFLLKIANNNYIWLRPILNGFLQKAWSEIVFSLQELRNT</sequence>
<protein>
    <recommendedName>
        <fullName evidence="3">Transposase</fullName>
    </recommendedName>
</protein>
<proteinExistence type="predicted"/>
<name>A0ABS0U8P6_9GAMM</name>
<dbReference type="Proteomes" id="UP000696184">
    <property type="component" value="Unassembled WGS sequence"/>
</dbReference>
<dbReference type="SUPFAM" id="SSF53098">
    <property type="entry name" value="Ribonuclease H-like"/>
    <property type="match status" value="1"/>
</dbReference>